<evidence type="ECO:0000313" key="15">
    <source>
        <dbReference type="Proteomes" id="UP001172457"/>
    </source>
</evidence>
<evidence type="ECO:0000259" key="13">
    <source>
        <dbReference type="Pfam" id="PF08263"/>
    </source>
</evidence>
<dbReference type="GO" id="GO:0006952">
    <property type="term" value="P:defense response"/>
    <property type="evidence" value="ECO:0007669"/>
    <property type="project" value="UniProtKB-ARBA"/>
</dbReference>
<dbReference type="GO" id="GO:0005886">
    <property type="term" value="C:plasma membrane"/>
    <property type="evidence" value="ECO:0007669"/>
    <property type="project" value="UniProtKB-SubCell"/>
</dbReference>
<accession>A0AA38SWP4</accession>
<dbReference type="PROSITE" id="PS51450">
    <property type="entry name" value="LRR"/>
    <property type="match status" value="1"/>
</dbReference>
<comment type="subcellular location">
    <subcellularLocation>
        <location evidence="1">Cell membrane</location>
        <topology evidence="1">Single-pass type I membrane protein</topology>
    </subcellularLocation>
</comment>
<dbReference type="Pfam" id="PF00560">
    <property type="entry name" value="LRR_1"/>
    <property type="match status" value="13"/>
</dbReference>
<evidence type="ECO:0000256" key="7">
    <source>
        <dbReference type="ARBA" id="ARBA00022737"/>
    </source>
</evidence>
<protein>
    <recommendedName>
        <fullName evidence="13">Leucine-rich repeat-containing N-terminal plant-type domain-containing protein</fullName>
    </recommendedName>
</protein>
<dbReference type="FunFam" id="3.80.10.10:FF:000041">
    <property type="entry name" value="LRR receptor-like serine/threonine-protein kinase ERECTA"/>
    <property type="match status" value="2"/>
</dbReference>
<keyword evidence="7" id="KW-0677">Repeat</keyword>
<feature type="chain" id="PRO_5041411582" description="Leucine-rich repeat-containing N-terminal plant-type domain-containing protein" evidence="12">
    <location>
        <begin position="24"/>
        <end position="2001"/>
    </location>
</feature>
<keyword evidence="6 12" id="KW-0732">Signal</keyword>
<dbReference type="Pfam" id="PF13855">
    <property type="entry name" value="LRR_8"/>
    <property type="match status" value="4"/>
</dbReference>
<gene>
    <name evidence="14" type="ORF">OSB04_026289</name>
</gene>
<dbReference type="SMART" id="SM00364">
    <property type="entry name" value="LRR_BAC"/>
    <property type="match status" value="9"/>
</dbReference>
<evidence type="ECO:0000256" key="12">
    <source>
        <dbReference type="SAM" id="SignalP"/>
    </source>
</evidence>
<keyword evidence="9 11" id="KW-0472">Membrane</keyword>
<evidence type="ECO:0000256" key="4">
    <source>
        <dbReference type="ARBA" id="ARBA00022614"/>
    </source>
</evidence>
<proteinExistence type="inferred from homology"/>
<dbReference type="Gene3D" id="3.80.10.10">
    <property type="entry name" value="Ribonuclease Inhibitor"/>
    <property type="match status" value="8"/>
</dbReference>
<dbReference type="InterPro" id="IPR032675">
    <property type="entry name" value="LRR_dom_sf"/>
</dbReference>
<dbReference type="FunFam" id="3.80.10.10:FF:000095">
    <property type="entry name" value="LRR receptor-like serine/threonine-protein kinase GSO1"/>
    <property type="match status" value="2"/>
</dbReference>
<dbReference type="Pfam" id="PF08263">
    <property type="entry name" value="LRRNT_2"/>
    <property type="match status" value="2"/>
</dbReference>
<keyword evidence="3" id="KW-1003">Cell membrane</keyword>
<evidence type="ECO:0000256" key="3">
    <source>
        <dbReference type="ARBA" id="ARBA00022475"/>
    </source>
</evidence>
<dbReference type="PANTHER" id="PTHR48063:SF99">
    <property type="entry name" value="LEUCINE-RICH REPEAT-CONTAINING, PLANT-TYPE, LEUCINE-RICH REPEAT DOMAIN SUPERFAMILY"/>
    <property type="match status" value="1"/>
</dbReference>
<name>A0AA38SWP4_9ASTR</name>
<reference evidence="14" key="1">
    <citation type="submission" date="2023-03" db="EMBL/GenBank/DDBJ databases">
        <title>Chromosome-scale reference genome and RAD-based genetic map of yellow starthistle (Centaurea solstitialis) reveal putative structural variation and QTLs associated with invader traits.</title>
        <authorList>
            <person name="Reatini B."/>
            <person name="Cang F.A."/>
            <person name="Jiang Q."/>
            <person name="Mckibben M.T.W."/>
            <person name="Barker M.S."/>
            <person name="Rieseberg L.H."/>
            <person name="Dlugosch K.M."/>
        </authorList>
    </citation>
    <scope>NUCLEOTIDE SEQUENCE</scope>
    <source>
        <strain evidence="14">CAN-66</strain>
        <tissue evidence="14">Leaf</tissue>
    </source>
</reference>
<dbReference type="SUPFAM" id="SSF52058">
    <property type="entry name" value="L domain-like"/>
    <property type="match status" value="2"/>
</dbReference>
<feature type="domain" description="Leucine-rich repeat-containing N-terminal plant-type" evidence="13">
    <location>
        <begin position="36"/>
        <end position="73"/>
    </location>
</feature>
<evidence type="ECO:0000256" key="9">
    <source>
        <dbReference type="ARBA" id="ARBA00023136"/>
    </source>
</evidence>
<dbReference type="EMBL" id="JARYMX010000007">
    <property type="protein sequence ID" value="KAJ9539783.1"/>
    <property type="molecule type" value="Genomic_DNA"/>
</dbReference>
<keyword evidence="15" id="KW-1185">Reference proteome</keyword>
<comment type="similarity">
    <text evidence="2">Belongs to the RLP family.</text>
</comment>
<dbReference type="InterPro" id="IPR003591">
    <property type="entry name" value="Leu-rich_rpt_typical-subtyp"/>
</dbReference>
<dbReference type="Proteomes" id="UP001172457">
    <property type="component" value="Chromosome 7"/>
</dbReference>
<evidence type="ECO:0000256" key="5">
    <source>
        <dbReference type="ARBA" id="ARBA00022692"/>
    </source>
</evidence>
<keyword evidence="10" id="KW-0325">Glycoprotein</keyword>
<dbReference type="InterPro" id="IPR046956">
    <property type="entry name" value="RLP23-like"/>
</dbReference>
<organism evidence="14 15">
    <name type="scientific">Centaurea solstitialis</name>
    <name type="common">yellow star-thistle</name>
    <dbReference type="NCBI Taxonomy" id="347529"/>
    <lineage>
        <taxon>Eukaryota</taxon>
        <taxon>Viridiplantae</taxon>
        <taxon>Streptophyta</taxon>
        <taxon>Embryophyta</taxon>
        <taxon>Tracheophyta</taxon>
        <taxon>Spermatophyta</taxon>
        <taxon>Magnoliopsida</taxon>
        <taxon>eudicotyledons</taxon>
        <taxon>Gunneridae</taxon>
        <taxon>Pentapetalae</taxon>
        <taxon>asterids</taxon>
        <taxon>campanulids</taxon>
        <taxon>Asterales</taxon>
        <taxon>Asteraceae</taxon>
        <taxon>Carduoideae</taxon>
        <taxon>Cardueae</taxon>
        <taxon>Centaureinae</taxon>
        <taxon>Centaurea</taxon>
    </lineage>
</organism>
<dbReference type="SUPFAM" id="SSF52047">
    <property type="entry name" value="RNI-like"/>
    <property type="match status" value="4"/>
</dbReference>
<keyword evidence="8 11" id="KW-1133">Transmembrane helix</keyword>
<dbReference type="InterPro" id="IPR013210">
    <property type="entry name" value="LRR_N_plant-typ"/>
</dbReference>
<evidence type="ECO:0000256" key="8">
    <source>
        <dbReference type="ARBA" id="ARBA00022989"/>
    </source>
</evidence>
<feature type="transmembrane region" description="Helical" evidence="11">
    <location>
        <begin position="1979"/>
        <end position="1996"/>
    </location>
</feature>
<evidence type="ECO:0000313" key="14">
    <source>
        <dbReference type="EMBL" id="KAJ9539783.1"/>
    </source>
</evidence>
<sequence length="2001" mass="222555">MNMSSSSYFCLLLLMSLFPFSLSTNKKSDVLCMDVERQALLRFKHGLIDRAGRLASWVDDEKECCKWAGIVCDNVTGHVHQIRLHGADGHCYLDYYSTTLKEREETKNQMLGGNLSSSLLNLKQLNHLDLSCNDFAGIQVPSFIGSLRNLRYLNLSSSKFAGTIPPQLGNISELQVLCLGSFYDRSDPFEFTSIFNMHWLSNLRSLHHLDMSRVDLSKAINWLQVINTLPSLVELHLSYCHLPDIHPFVPRLNITSLSLLDLAGNYFDNSLVPRWVFSITSLVSLDLRGCNFHGPIPSSTDSFRNLTALKLLHVSVNDFMNSSAVLKALSSIGALLRFKHGLIDRAGQLASWVDDEKECCKWAGIVCDNFTGHVHQFHLRGVDGHCHLGDYTIHKESQETTNQMLGGNLSSSLLNLKQLKHLDLSCNDFAWIQVPSFIGGNLISLEISSCNVLSSDLVALHNLTSLLNLDLSLNQLTNTIPKSLGNLCNLRHLNMEDNNFENTSLTIFLGSFFECTSPSLESLSLEHSQLSGHLPYSIGRFSFLRSLSLGENFISGSIPHSIGSLSSLEMLDLWNNQLNGSLPDSVGLLSKLDYLDISYNLLTGLVTEAHFAKLARLEVLLGDGNNLALRPHVENWIPPFRLRRLSLSSWDLGPHFPLWLQLQRDLKVLDISNTKISSFIPESFWRSIPKLHELNMSQNNIQGRLFGIPTMLAIIDLSFNNFSGHLPELSKSSQVIILDLSHNSFVGSLRRLLCLNGGESLTFLNLADNQLSGVVPECWMNRPSLMVLNLQNNNLSGVIPRTLGSLSSLALLNMCSNKLSGRLPASLRNLTNLEILQLARNELVGRIPTWFGTEFSRLRLVNLRSNKFHGEIPHELCDLNVIQILVLAHNNLSGNIPRCFNKFSVLSGKKMTSGGLISNLMPFGPERLNSASLVTKGREDTYNTILRLVMILDLSSNNLSGQIPNELMELQALQSLNLSRNQLTGRIPEKIGDMQDLESFDVSQNQLSGKLPMSLSVLSFLSSFNVSYNNFTGRVPSSTQLQGFDESSFFGNQLCGKPLTKSCEAAYKVPDRDPQGGLASNGTDWGLVISMVAGFVVGFWIVLAPLIASTTWRIAYFRSLGNLRYLNLSSSKFGGTIPPQLGNLLELQVLCLGSFYDRSNGFESTSMLNMHWLSSLRSLHHLDMSYMDLSKAIDWLQVINTLPSLVELHLSYCQLVDIHPFVPRLNITSLSILDLSGNYFDNSSVPRWVFSITSLVSLDLSDCNFQGPILGSTDSFRNLTALKLLHVSGNGFMTSSTILKALSSIGGNLISLEMSYCNVLSSDLVALHNLTFLLNLDLSQNQLTNTIPKSLGNFCNLRRVNMAGNNFKNISLAIFLESFLECKSTSLESLSLEHSQLSGHLPYSIGRLSFLRSLSLGENFISGSIPYSIGSLSSLEKLDLENNQLNGSVPDSIGLLSKLDYLDISYNLLTGVVSETHFDKLDRLKVLVGDDNNLTLKPRVENWIPSFRLRTLSLSSWDLGPQFPLWLQLQRDLTYLDISNTKISSVIPEWFWRSIPDIQSLYMSENNIQGRLFGIPATLTDIGLSSNNFSGQLPELSKSSSAYSLDLSNNSFVGSLGRLLCLNGGKSLTFLNLADNQLSGVIPECWMKFPRLDVLTLQNNNLSGVIPRTLGSLSSLRLLNLCSNKLSGRLPASLRNLTNLVILQLARNELLGRIPTWFGRELSSLRILNLGSNKFHGDIPHELCDLNVIQILVLAHNNLSGNIPRCFNKFSVLSGKKMTPDGLISILMPFRIDRWNSASLVTKGREDTYSTILRLVLILDLSSNNFSGQIPSELMSLQALLSLNLSRNQLTGRIPEKIGNMKYLESFDVSQNQLSGELPMSLSGLSFLSSFNVSYNNFTGRVPHSTQLQSLDASSFFGNQLYGKPLTKSCEPETPHRVLQGGEGSNGRDWGLVISIVAGFVVGFWIVFAPLIASTTWRIAYFRFLINLWYMFYDFICKYCC</sequence>
<dbReference type="InterPro" id="IPR001611">
    <property type="entry name" value="Leu-rich_rpt"/>
</dbReference>
<keyword evidence="4" id="KW-0433">Leucine-rich repeat</keyword>
<feature type="domain" description="Leucine-rich repeat-containing N-terminal plant-type" evidence="13">
    <location>
        <begin position="334"/>
        <end position="368"/>
    </location>
</feature>
<keyword evidence="5 11" id="KW-0812">Transmembrane</keyword>
<evidence type="ECO:0000256" key="6">
    <source>
        <dbReference type="ARBA" id="ARBA00022729"/>
    </source>
</evidence>
<dbReference type="GO" id="GO:0051707">
    <property type="term" value="P:response to other organism"/>
    <property type="evidence" value="ECO:0007669"/>
    <property type="project" value="UniProtKB-ARBA"/>
</dbReference>
<feature type="transmembrane region" description="Helical" evidence="11">
    <location>
        <begin position="1950"/>
        <end position="1973"/>
    </location>
</feature>
<evidence type="ECO:0000256" key="1">
    <source>
        <dbReference type="ARBA" id="ARBA00004251"/>
    </source>
</evidence>
<evidence type="ECO:0000256" key="11">
    <source>
        <dbReference type="SAM" id="Phobius"/>
    </source>
</evidence>
<evidence type="ECO:0000256" key="2">
    <source>
        <dbReference type="ARBA" id="ARBA00009592"/>
    </source>
</evidence>
<dbReference type="SMART" id="SM00369">
    <property type="entry name" value="LRR_TYP"/>
    <property type="match status" value="21"/>
</dbReference>
<comment type="caution">
    <text evidence="14">The sequence shown here is derived from an EMBL/GenBank/DDBJ whole genome shotgun (WGS) entry which is preliminary data.</text>
</comment>
<evidence type="ECO:0000256" key="10">
    <source>
        <dbReference type="ARBA" id="ARBA00023180"/>
    </source>
</evidence>
<feature type="signal peptide" evidence="12">
    <location>
        <begin position="1"/>
        <end position="23"/>
    </location>
</feature>
<dbReference type="FunFam" id="3.80.10.10:FF:000111">
    <property type="entry name" value="LRR receptor-like serine/threonine-protein kinase ERECTA"/>
    <property type="match status" value="2"/>
</dbReference>
<dbReference type="PANTHER" id="PTHR48063">
    <property type="entry name" value="LRR RECEPTOR-LIKE KINASE"/>
    <property type="match status" value="1"/>
</dbReference>